<dbReference type="SMART" id="SM00409">
    <property type="entry name" value="IG"/>
    <property type="match status" value="2"/>
</dbReference>
<dbReference type="InterPro" id="IPR036179">
    <property type="entry name" value="Ig-like_dom_sf"/>
</dbReference>
<feature type="region of interest" description="Disordered" evidence="11">
    <location>
        <begin position="436"/>
        <end position="456"/>
    </location>
</feature>
<accession>A0A8B8DR87</accession>
<evidence type="ECO:0000256" key="6">
    <source>
        <dbReference type="ARBA" id="ARBA00023258"/>
    </source>
</evidence>
<gene>
    <name evidence="16" type="primary">LOC111128624</name>
</gene>
<feature type="signal peptide" evidence="13">
    <location>
        <begin position="1"/>
        <end position="24"/>
    </location>
</feature>
<evidence type="ECO:0000313" key="15">
    <source>
        <dbReference type="Proteomes" id="UP000694844"/>
    </source>
</evidence>
<feature type="transmembrane region" description="Helical" evidence="12">
    <location>
        <begin position="260"/>
        <end position="283"/>
    </location>
</feature>
<reference evidence="16" key="1">
    <citation type="submission" date="2025-08" db="UniProtKB">
        <authorList>
            <consortium name="RefSeq"/>
        </authorList>
    </citation>
    <scope>IDENTIFICATION</scope>
    <source>
        <tissue evidence="16">Whole sample</tissue>
    </source>
</reference>
<feature type="domain" description="Ig-like" evidence="14">
    <location>
        <begin position="141"/>
        <end position="223"/>
    </location>
</feature>
<proteinExistence type="predicted"/>
<evidence type="ECO:0000259" key="14">
    <source>
        <dbReference type="PROSITE" id="PS50835"/>
    </source>
</evidence>
<comment type="function">
    <text evidence="10">Counteracts the antiviral effects of host IFN-alpha/beta and key IFN-inducible proteins involved in viral RNA degradation suxh as host OAS1. Acts as a soluble IFN-alpha receptor and thus inhibits the interaction between host IFN-alpha and its receptor.</text>
</comment>
<dbReference type="OrthoDB" id="6156767at2759"/>
<dbReference type="InterPro" id="IPR003599">
    <property type="entry name" value="Ig_sub"/>
</dbReference>
<keyword evidence="12" id="KW-0472">Membrane</keyword>
<keyword evidence="6" id="KW-0922">Interferon antiviral system evasion</keyword>
<dbReference type="PANTHER" id="PTHR11890">
    <property type="entry name" value="INTERLEUKIN-1 RECEPTOR FAMILY MEMBER"/>
    <property type="match status" value="1"/>
</dbReference>
<comment type="subunit">
    <text evidence="8">Interacts with host IFNA1.</text>
</comment>
<evidence type="ECO:0000256" key="5">
    <source>
        <dbReference type="ARBA" id="ARBA00023180"/>
    </source>
</evidence>
<dbReference type="KEGG" id="cvn:111128624"/>
<dbReference type="Gene3D" id="2.60.40.10">
    <property type="entry name" value="Immunoglobulins"/>
    <property type="match status" value="1"/>
</dbReference>
<evidence type="ECO:0000256" key="9">
    <source>
        <dbReference type="ARBA" id="ARBA00041012"/>
    </source>
</evidence>
<keyword evidence="7" id="KW-0393">Immunoglobulin domain</keyword>
<evidence type="ECO:0000256" key="12">
    <source>
        <dbReference type="SAM" id="Phobius"/>
    </source>
</evidence>
<keyword evidence="12" id="KW-0812">Transmembrane</keyword>
<keyword evidence="2" id="KW-0945">Host-virus interaction</keyword>
<dbReference type="Proteomes" id="UP000694844">
    <property type="component" value="Chromosome 4"/>
</dbReference>
<evidence type="ECO:0000256" key="2">
    <source>
        <dbReference type="ARBA" id="ARBA00022632"/>
    </source>
</evidence>
<evidence type="ECO:0000256" key="7">
    <source>
        <dbReference type="ARBA" id="ARBA00023319"/>
    </source>
</evidence>
<keyword evidence="2" id="KW-0899">Viral immunoevasion</keyword>
<dbReference type="GeneID" id="111128624"/>
<dbReference type="RefSeq" id="XP_022330069.1">
    <property type="nucleotide sequence ID" value="XM_022474361.1"/>
</dbReference>
<dbReference type="GO" id="GO:0039502">
    <property type="term" value="P:symbiont-mediated suppression of host type I interferon-mediated signaling pathway"/>
    <property type="evidence" value="ECO:0007669"/>
    <property type="project" value="UniProtKB-KW"/>
</dbReference>
<evidence type="ECO:0000256" key="4">
    <source>
        <dbReference type="ARBA" id="ARBA00023157"/>
    </source>
</evidence>
<keyword evidence="4" id="KW-1015">Disulfide bond</keyword>
<evidence type="ECO:0000256" key="8">
    <source>
        <dbReference type="ARBA" id="ARBA00038761"/>
    </source>
</evidence>
<evidence type="ECO:0000256" key="1">
    <source>
        <dbReference type="ARBA" id="ARBA00022518"/>
    </source>
</evidence>
<keyword evidence="12" id="KW-1133">Transmembrane helix</keyword>
<name>A0A8B8DR87_CRAVI</name>
<dbReference type="InterPro" id="IPR015621">
    <property type="entry name" value="IL-1_rcpt_fam"/>
</dbReference>
<keyword evidence="3" id="KW-1114">Inhibition of host interferon signaling pathway by virus</keyword>
<sequence length="456" mass="51904">MVMAVCCAVYLAQCLAFLTSLSSALSMCDTPVISSGNYSTGKYEMDSLNLDCSASSADNIFWFYRPPGNDSEWEPYKFSWCSELSPKTCHLDDNDKRLRIGSVSMEMNDAQFICVASCSTTLRNATAFIYLGVQECYTKTPEVMPGQNVSASLAQEATISCQAQMGPCYQLTYPNYVWVDEDNQRFVTNENYTVNITLDGQGSLVTTLTIHEVKQEDFKSYTCILIDDHFIQGSERTTIYLLQTESVIINSEAHGLVVKIVVPCVVVFLLMVLFIAIIIYNCFRWRLKYMYKIKWSKRKSGGAQYDAIVWYDDNHNKEARTLIDTLEAKHYRIVTPEEGPSGYEMKSLQSLIENSACVIFLRGEDDKTMTVLRQAQEKQTVFVIDATDPSEDRNKAMAGFIRLRWPVKKGQTTRNIFAKIRKDEFYYRLRSGLPKPNSVPDKSETIPMRPNVEQQI</sequence>
<evidence type="ECO:0000256" key="11">
    <source>
        <dbReference type="SAM" id="MobiDB-lite"/>
    </source>
</evidence>
<organism evidence="15 16">
    <name type="scientific">Crassostrea virginica</name>
    <name type="common">Eastern oyster</name>
    <dbReference type="NCBI Taxonomy" id="6565"/>
    <lineage>
        <taxon>Eukaryota</taxon>
        <taxon>Metazoa</taxon>
        <taxon>Spiralia</taxon>
        <taxon>Lophotrochozoa</taxon>
        <taxon>Mollusca</taxon>
        <taxon>Bivalvia</taxon>
        <taxon>Autobranchia</taxon>
        <taxon>Pteriomorphia</taxon>
        <taxon>Ostreida</taxon>
        <taxon>Ostreoidea</taxon>
        <taxon>Ostreidae</taxon>
        <taxon>Crassostrea</taxon>
    </lineage>
</organism>
<dbReference type="PANTHER" id="PTHR11890:SF44">
    <property type="entry name" value="X-LINKED INTERLEUKIN-1 RECEPTOR ACCESSORY PROTEIN-LIKE 2"/>
    <property type="match status" value="1"/>
</dbReference>
<keyword evidence="5" id="KW-0325">Glycoprotein</keyword>
<evidence type="ECO:0000256" key="13">
    <source>
        <dbReference type="SAM" id="SignalP"/>
    </source>
</evidence>
<dbReference type="SUPFAM" id="SSF48726">
    <property type="entry name" value="Immunoglobulin"/>
    <property type="match status" value="1"/>
</dbReference>
<dbReference type="InterPro" id="IPR013783">
    <property type="entry name" value="Ig-like_fold"/>
</dbReference>
<dbReference type="InterPro" id="IPR007110">
    <property type="entry name" value="Ig-like_dom"/>
</dbReference>
<protein>
    <recommendedName>
        <fullName evidence="9">Soluble interferon alpha/beta receptor OPG204</fullName>
    </recommendedName>
</protein>
<evidence type="ECO:0000256" key="10">
    <source>
        <dbReference type="ARBA" id="ARBA00045444"/>
    </source>
</evidence>
<evidence type="ECO:0000256" key="3">
    <source>
        <dbReference type="ARBA" id="ARBA00022830"/>
    </source>
</evidence>
<keyword evidence="1" id="KW-0244">Early protein</keyword>
<keyword evidence="2" id="KW-1090">Inhibition of host innate immune response by virus</keyword>
<dbReference type="AlphaFoldDB" id="A0A8B8DR87"/>
<keyword evidence="13" id="KW-0732">Signal</keyword>
<evidence type="ECO:0000313" key="16">
    <source>
        <dbReference type="RefSeq" id="XP_022330069.1"/>
    </source>
</evidence>
<keyword evidence="15" id="KW-1185">Reference proteome</keyword>
<dbReference type="PROSITE" id="PS50835">
    <property type="entry name" value="IG_LIKE"/>
    <property type="match status" value="1"/>
</dbReference>
<feature type="chain" id="PRO_5033995868" description="Soluble interferon alpha/beta receptor OPG204" evidence="13">
    <location>
        <begin position="25"/>
        <end position="456"/>
    </location>
</feature>